<evidence type="ECO:0000313" key="1">
    <source>
        <dbReference type="EMBL" id="KAF0040056.1"/>
    </source>
</evidence>
<dbReference type="AlphaFoldDB" id="A0A6A4SXU6"/>
<proteinExistence type="predicted"/>
<dbReference type="Proteomes" id="UP000438429">
    <property type="component" value="Unassembled WGS sequence"/>
</dbReference>
<organism evidence="1 2">
    <name type="scientific">Scophthalmus maximus</name>
    <name type="common">Turbot</name>
    <name type="synonym">Psetta maxima</name>
    <dbReference type="NCBI Taxonomy" id="52904"/>
    <lineage>
        <taxon>Eukaryota</taxon>
        <taxon>Metazoa</taxon>
        <taxon>Chordata</taxon>
        <taxon>Craniata</taxon>
        <taxon>Vertebrata</taxon>
        <taxon>Euteleostomi</taxon>
        <taxon>Actinopterygii</taxon>
        <taxon>Neopterygii</taxon>
        <taxon>Teleostei</taxon>
        <taxon>Neoteleostei</taxon>
        <taxon>Acanthomorphata</taxon>
        <taxon>Carangaria</taxon>
        <taxon>Pleuronectiformes</taxon>
        <taxon>Pleuronectoidei</taxon>
        <taxon>Scophthalmidae</taxon>
        <taxon>Scophthalmus</taxon>
    </lineage>
</organism>
<gene>
    <name evidence="1" type="ORF">F2P81_008291</name>
</gene>
<sequence length="110" mass="11967">MLKWQLLKPLFGNYISAGARRYTSAQISLSVTSVNNDHTALSHGECSSSVLLFICASRRLGEGGRGKTSAVFHQMLPVSSSPPLDTSDFGDTEVFVWSTLPKLCEFLDAI</sequence>
<accession>A0A6A4SXU6</accession>
<comment type="caution">
    <text evidence="1">The sequence shown here is derived from an EMBL/GenBank/DDBJ whole genome shotgun (WGS) entry which is preliminary data.</text>
</comment>
<name>A0A6A4SXU6_SCOMX</name>
<protein>
    <submittedName>
        <fullName evidence="1">Uncharacterized protein</fullName>
    </submittedName>
</protein>
<reference evidence="1 2" key="1">
    <citation type="submission" date="2019-06" db="EMBL/GenBank/DDBJ databases">
        <title>Draft genomes of female and male turbot (Scophthalmus maximus).</title>
        <authorList>
            <person name="Xu H."/>
            <person name="Xu X.-W."/>
            <person name="Shao C."/>
            <person name="Chen S."/>
        </authorList>
    </citation>
    <scope>NUCLEOTIDE SEQUENCE [LARGE SCALE GENOMIC DNA]</scope>
    <source>
        <strain evidence="1">Ysfricsl-2016a</strain>
        <tissue evidence="1">Blood</tissue>
    </source>
</reference>
<dbReference type="EMBL" id="VEVO01000007">
    <property type="protein sequence ID" value="KAF0040056.1"/>
    <property type="molecule type" value="Genomic_DNA"/>
</dbReference>
<evidence type="ECO:0000313" key="2">
    <source>
        <dbReference type="Proteomes" id="UP000438429"/>
    </source>
</evidence>